<name>A0ABR2LH06_9ASPA</name>
<dbReference type="Proteomes" id="UP001412067">
    <property type="component" value="Unassembled WGS sequence"/>
</dbReference>
<organism evidence="1 2">
    <name type="scientific">Platanthera guangdongensis</name>
    <dbReference type="NCBI Taxonomy" id="2320717"/>
    <lineage>
        <taxon>Eukaryota</taxon>
        <taxon>Viridiplantae</taxon>
        <taxon>Streptophyta</taxon>
        <taxon>Embryophyta</taxon>
        <taxon>Tracheophyta</taxon>
        <taxon>Spermatophyta</taxon>
        <taxon>Magnoliopsida</taxon>
        <taxon>Liliopsida</taxon>
        <taxon>Asparagales</taxon>
        <taxon>Orchidaceae</taxon>
        <taxon>Orchidoideae</taxon>
        <taxon>Orchideae</taxon>
        <taxon>Orchidinae</taxon>
        <taxon>Platanthera</taxon>
    </lineage>
</organism>
<reference evidence="1 2" key="1">
    <citation type="journal article" date="2022" name="Nat. Plants">
        <title>Genomes of leafy and leafless Platanthera orchids illuminate the evolution of mycoheterotrophy.</title>
        <authorList>
            <person name="Li M.H."/>
            <person name="Liu K.W."/>
            <person name="Li Z."/>
            <person name="Lu H.C."/>
            <person name="Ye Q.L."/>
            <person name="Zhang D."/>
            <person name="Wang J.Y."/>
            <person name="Li Y.F."/>
            <person name="Zhong Z.M."/>
            <person name="Liu X."/>
            <person name="Yu X."/>
            <person name="Liu D.K."/>
            <person name="Tu X.D."/>
            <person name="Liu B."/>
            <person name="Hao Y."/>
            <person name="Liao X.Y."/>
            <person name="Jiang Y.T."/>
            <person name="Sun W.H."/>
            <person name="Chen J."/>
            <person name="Chen Y.Q."/>
            <person name="Ai Y."/>
            <person name="Zhai J.W."/>
            <person name="Wu S.S."/>
            <person name="Zhou Z."/>
            <person name="Hsiao Y.Y."/>
            <person name="Wu W.L."/>
            <person name="Chen Y.Y."/>
            <person name="Lin Y.F."/>
            <person name="Hsu J.L."/>
            <person name="Li C.Y."/>
            <person name="Wang Z.W."/>
            <person name="Zhao X."/>
            <person name="Zhong W.Y."/>
            <person name="Ma X.K."/>
            <person name="Ma L."/>
            <person name="Huang J."/>
            <person name="Chen G.Z."/>
            <person name="Huang M.Z."/>
            <person name="Huang L."/>
            <person name="Peng D.H."/>
            <person name="Luo Y.B."/>
            <person name="Zou S.Q."/>
            <person name="Chen S.P."/>
            <person name="Lan S."/>
            <person name="Tsai W.C."/>
            <person name="Van de Peer Y."/>
            <person name="Liu Z.J."/>
        </authorList>
    </citation>
    <scope>NUCLEOTIDE SEQUENCE [LARGE SCALE GENOMIC DNA]</scope>
    <source>
        <strain evidence="1">Lor288</strain>
    </source>
</reference>
<accession>A0ABR2LH06</accession>
<comment type="caution">
    <text evidence="1">The sequence shown here is derived from an EMBL/GenBank/DDBJ whole genome shotgun (WGS) entry which is preliminary data.</text>
</comment>
<sequence length="111" mass="13242">MPSYSFKRQTLIIVATMTLQNYFRRHPSHTDLEFDVCDDDESYIYPEVHAQIRRRNRNNIVAIPNIDPEMVEVVGADEMTSLRNRIANQLQNARRYDMYDICTFFEYLNCI</sequence>
<evidence type="ECO:0000313" key="1">
    <source>
        <dbReference type="EMBL" id="KAK8940265.1"/>
    </source>
</evidence>
<protein>
    <submittedName>
        <fullName evidence="1">Uncharacterized protein</fullName>
    </submittedName>
</protein>
<dbReference type="EMBL" id="JBBWWR010000020">
    <property type="protein sequence ID" value="KAK8940265.1"/>
    <property type="molecule type" value="Genomic_DNA"/>
</dbReference>
<proteinExistence type="predicted"/>
<gene>
    <name evidence="1" type="ORF">KSP40_PGU016839</name>
</gene>
<keyword evidence="2" id="KW-1185">Reference proteome</keyword>
<evidence type="ECO:0000313" key="2">
    <source>
        <dbReference type="Proteomes" id="UP001412067"/>
    </source>
</evidence>